<reference evidence="1 2" key="1">
    <citation type="submission" date="2006-10" db="EMBL/GenBank/DDBJ databases">
        <title>Complete sequence of Methanosaeta thermophila PT.</title>
        <authorList>
            <consortium name="US DOE Joint Genome Institute"/>
            <person name="Copeland A."/>
            <person name="Lucas S."/>
            <person name="Lapidus A."/>
            <person name="Barry K."/>
            <person name="Detter J.C."/>
            <person name="Glavina del Rio T."/>
            <person name="Hammon N."/>
            <person name="Israni S."/>
            <person name="Pitluck S."/>
            <person name="Chain P."/>
            <person name="Malfatti S."/>
            <person name="Shin M."/>
            <person name="Vergez L."/>
            <person name="Schmutz J."/>
            <person name="Larimer F."/>
            <person name="Land M."/>
            <person name="Hauser L."/>
            <person name="Kyrpides N."/>
            <person name="Kim E."/>
            <person name="Smith K.S."/>
            <person name="Ingram-Smith C."/>
            <person name="Richardson P."/>
        </authorList>
    </citation>
    <scope>NUCLEOTIDE SEQUENCE [LARGE SCALE GENOMIC DNA]</scope>
    <source>
        <strain evidence="2">DSM 6194 / JCM 14653 / NBRC 101360 / PT</strain>
    </source>
</reference>
<evidence type="ECO:0000313" key="2">
    <source>
        <dbReference type="Proteomes" id="UP000000674"/>
    </source>
</evidence>
<dbReference type="STRING" id="349307.Mthe_1659"/>
<protein>
    <submittedName>
        <fullName evidence="1">Uncharacterized protein</fullName>
    </submittedName>
</protein>
<accession>A0B9Q1</accession>
<dbReference type="Proteomes" id="UP000000674">
    <property type="component" value="Chromosome"/>
</dbReference>
<evidence type="ECO:0000313" key="1">
    <source>
        <dbReference type="EMBL" id="ABK15425.1"/>
    </source>
</evidence>
<proteinExistence type="predicted"/>
<name>A0B9Q1_METTP</name>
<gene>
    <name evidence="1" type="ordered locus">Mthe_1659</name>
</gene>
<keyword evidence="2" id="KW-1185">Reference proteome</keyword>
<dbReference type="HOGENOM" id="CLU_1631689_0_0_2"/>
<organism evidence="1 2">
    <name type="scientific">Methanothrix thermoacetophila (strain DSM 6194 / JCM 14653 / NBRC 101360 / PT)</name>
    <name type="common">Methanosaeta thermophila</name>
    <dbReference type="NCBI Taxonomy" id="349307"/>
    <lineage>
        <taxon>Archaea</taxon>
        <taxon>Methanobacteriati</taxon>
        <taxon>Methanobacteriota</taxon>
        <taxon>Stenosarchaea group</taxon>
        <taxon>Methanomicrobia</taxon>
        <taxon>Methanotrichales</taxon>
        <taxon>Methanotrichaceae</taxon>
        <taxon>Methanothrix</taxon>
    </lineage>
</organism>
<dbReference type="KEGG" id="mtp:Mthe_1659"/>
<dbReference type="EMBL" id="CP000477">
    <property type="protein sequence ID" value="ABK15425.1"/>
    <property type="molecule type" value="Genomic_DNA"/>
</dbReference>
<dbReference type="AlphaFoldDB" id="A0B9Q1"/>
<sequence>MRCMVLLLLLCLVGGAAADAVAQAQYSRNQQMFLNGPDEGSFQQDVQNYWNTYVEGGTGSTATSNAMGIWLNTFPSRFENPIKLGDTTFTAGMVSVRNVSPSVLTSNMLEREIIYKFSQSKSPAAVSEAVPTSFRAASSGNNTLQESQGQIITQSIITLFGM</sequence>